<organism evidence="9">
    <name type="scientific">Neobacillus citreus</name>
    <dbReference type="NCBI Taxonomy" id="2833578"/>
    <lineage>
        <taxon>Bacteria</taxon>
        <taxon>Bacillati</taxon>
        <taxon>Bacillota</taxon>
        <taxon>Bacilli</taxon>
        <taxon>Bacillales</taxon>
        <taxon>Bacillaceae</taxon>
        <taxon>Neobacillus</taxon>
    </lineage>
</organism>
<evidence type="ECO:0000256" key="4">
    <source>
        <dbReference type="ARBA" id="ARBA00023139"/>
    </source>
</evidence>
<dbReference type="EMBL" id="JAGYPE020000002">
    <property type="protein sequence ID" value="MCH6264343.1"/>
    <property type="molecule type" value="Genomic_DNA"/>
</dbReference>
<reference evidence="9" key="1">
    <citation type="submission" date="2021-05" db="EMBL/GenBank/DDBJ databases">
        <title>Novel Bacillus species.</title>
        <authorList>
            <person name="Liu G."/>
        </authorList>
    </citation>
    <scope>NUCLEOTIDE SEQUENCE</scope>
    <source>
        <strain evidence="9 11">FJAT-50051</strain>
    </source>
</reference>
<feature type="chain" id="PRO_5044697268" evidence="7">
    <location>
        <begin position="25"/>
        <end position="349"/>
    </location>
</feature>
<evidence type="ECO:0000256" key="3">
    <source>
        <dbReference type="ARBA" id="ARBA00022729"/>
    </source>
</evidence>
<dbReference type="InterPro" id="IPR015168">
    <property type="entry name" value="SsuA/THI5"/>
</dbReference>
<evidence type="ECO:0000256" key="2">
    <source>
        <dbReference type="ARBA" id="ARBA00010742"/>
    </source>
</evidence>
<dbReference type="GO" id="GO:0042597">
    <property type="term" value="C:periplasmic space"/>
    <property type="evidence" value="ECO:0007669"/>
    <property type="project" value="UniProtKB-SubCell"/>
</dbReference>
<keyword evidence="4" id="KW-0564">Palmitate</keyword>
<dbReference type="PANTHER" id="PTHR30024:SF47">
    <property type="entry name" value="TAURINE-BINDING PERIPLASMIC PROTEIN"/>
    <property type="match status" value="1"/>
</dbReference>
<dbReference type="EMBL" id="JAGYPE010000006">
    <property type="protein sequence ID" value="MBS4185592.1"/>
    <property type="molecule type" value="Genomic_DNA"/>
</dbReference>
<evidence type="ECO:0000256" key="6">
    <source>
        <dbReference type="SAM" id="Coils"/>
    </source>
</evidence>
<sequence>MICKLSQKLKAITFLLTASMLALSGCASTQSSKEGGTGKSPKASKVQTVKFGVTPSFLFLPVYVAQDNGFFEKEGIKAEFIEFQGGAEVTSAMLGGSIDFGATLSERPAVLAEKGMAAKNVMSLQNKLAFTLVARSGLDLKPGDVKALKGKKIGVTRLGGGLDQALRALLRDAGLDPEKDVSIVATGGVANGVAAMESKAVDASMGAEPATSMGALKGISESIVDFRNGEGPKSVQTMSFPTLQANDKYIQNNEELTRKVVRAIAKAQKAMRENPQIGVDSAKKLFKDLDDELLKSIMEKEKGMFHAAITEDMSESIIQAMKTSGEVTKNLSHKDITAVEFEKEWKESE</sequence>
<comment type="similarity">
    <text evidence="2">Belongs to the bacterial solute-binding protein SsuA/TauA family.</text>
</comment>
<evidence type="ECO:0000259" key="8">
    <source>
        <dbReference type="SMART" id="SM00062"/>
    </source>
</evidence>
<name>A0A942T3R4_9BACI</name>
<dbReference type="Pfam" id="PF09084">
    <property type="entry name" value="NMT1"/>
    <property type="match status" value="1"/>
</dbReference>
<dbReference type="SUPFAM" id="SSF53850">
    <property type="entry name" value="Periplasmic binding protein-like II"/>
    <property type="match status" value="1"/>
</dbReference>
<protein>
    <submittedName>
        <fullName evidence="9">ABC transporter substrate-binding protein</fullName>
    </submittedName>
</protein>
<evidence type="ECO:0000313" key="9">
    <source>
        <dbReference type="EMBL" id="MBS4185592.1"/>
    </source>
</evidence>
<feature type="coiled-coil region" evidence="6">
    <location>
        <begin position="246"/>
        <end position="273"/>
    </location>
</feature>
<comment type="caution">
    <text evidence="9">The sequence shown here is derived from an EMBL/GenBank/DDBJ whole genome shotgun (WGS) entry which is preliminary data.</text>
</comment>
<comment type="subcellular location">
    <subcellularLocation>
        <location evidence="1">Periplasm</location>
    </subcellularLocation>
</comment>
<dbReference type="SMART" id="SM00062">
    <property type="entry name" value="PBPb"/>
    <property type="match status" value="1"/>
</dbReference>
<feature type="domain" description="Solute-binding protein family 3/N-terminal" evidence="8">
    <location>
        <begin position="48"/>
        <end position="275"/>
    </location>
</feature>
<evidence type="ECO:0000256" key="7">
    <source>
        <dbReference type="SAM" id="SignalP"/>
    </source>
</evidence>
<evidence type="ECO:0000313" key="11">
    <source>
        <dbReference type="Proteomes" id="UP000677265"/>
    </source>
</evidence>
<dbReference type="PANTHER" id="PTHR30024">
    <property type="entry name" value="ALIPHATIC SULFONATES-BINDING PROTEIN-RELATED"/>
    <property type="match status" value="1"/>
</dbReference>
<feature type="signal peptide" evidence="7">
    <location>
        <begin position="1"/>
        <end position="24"/>
    </location>
</feature>
<dbReference type="RefSeq" id="WP_213145439.1">
    <property type="nucleotide sequence ID" value="NZ_JAGYPE020000002.1"/>
</dbReference>
<proteinExistence type="inferred from homology"/>
<keyword evidence="6" id="KW-0175">Coiled coil</keyword>
<dbReference type="Proteomes" id="UP000677265">
    <property type="component" value="Unassembled WGS sequence"/>
</dbReference>
<dbReference type="InterPro" id="IPR001638">
    <property type="entry name" value="Solute-binding_3/MltF_N"/>
</dbReference>
<dbReference type="PROSITE" id="PS51257">
    <property type="entry name" value="PROKAR_LIPOPROTEIN"/>
    <property type="match status" value="1"/>
</dbReference>
<gene>
    <name evidence="10" type="ORF">KHB02_002210</name>
    <name evidence="9" type="ORF">KHB02_29845</name>
</gene>
<evidence type="ECO:0000256" key="1">
    <source>
        <dbReference type="ARBA" id="ARBA00004418"/>
    </source>
</evidence>
<accession>A0A942T3R4</accession>
<evidence type="ECO:0000256" key="5">
    <source>
        <dbReference type="ARBA" id="ARBA00023288"/>
    </source>
</evidence>
<dbReference type="AlphaFoldDB" id="A0A942T3R4"/>
<keyword evidence="3 7" id="KW-0732">Signal</keyword>
<evidence type="ECO:0000313" key="10">
    <source>
        <dbReference type="EMBL" id="MCH6264343.1"/>
    </source>
</evidence>
<keyword evidence="11" id="KW-1185">Reference proteome</keyword>
<dbReference type="Gene3D" id="3.40.190.10">
    <property type="entry name" value="Periplasmic binding protein-like II"/>
    <property type="match status" value="2"/>
</dbReference>
<keyword evidence="5" id="KW-0449">Lipoprotein</keyword>